<keyword evidence="3" id="KW-0472">Membrane</keyword>
<evidence type="ECO:0000256" key="1">
    <source>
        <dbReference type="ARBA" id="ARBA00023002"/>
    </source>
</evidence>
<feature type="transmembrane region" description="Helical" evidence="3">
    <location>
        <begin position="16"/>
        <end position="37"/>
    </location>
</feature>
<comment type="caution">
    <text evidence="4">The sequence shown here is derived from an EMBL/GenBank/DDBJ whole genome shotgun (WGS) entry which is preliminary data.</text>
</comment>
<keyword evidence="3" id="KW-0812">Transmembrane</keyword>
<dbReference type="PROSITE" id="PS00061">
    <property type="entry name" value="ADH_SHORT"/>
    <property type="match status" value="1"/>
</dbReference>
<dbReference type="GO" id="GO:0016491">
    <property type="term" value="F:oxidoreductase activity"/>
    <property type="evidence" value="ECO:0007669"/>
    <property type="project" value="UniProtKB-KW"/>
</dbReference>
<dbReference type="PRINTS" id="PR00081">
    <property type="entry name" value="GDHRDH"/>
</dbReference>
<dbReference type="Gene3D" id="3.40.50.720">
    <property type="entry name" value="NAD(P)-binding Rossmann-like Domain"/>
    <property type="match status" value="1"/>
</dbReference>
<keyword evidence="1" id="KW-0560">Oxidoreductase</keyword>
<dbReference type="PANTHER" id="PTHR43313:SF36">
    <property type="entry name" value="D-BETA-HYDROXYBUTYRATE DEHYDROGENASE, MITOCHONDRIAL"/>
    <property type="match status" value="1"/>
</dbReference>
<proteinExistence type="inferred from homology"/>
<dbReference type="Pfam" id="PF00106">
    <property type="entry name" value="adh_short"/>
    <property type="match status" value="1"/>
</dbReference>
<dbReference type="EMBL" id="CADEPI010000367">
    <property type="protein sequence ID" value="CAB3384705.1"/>
    <property type="molecule type" value="Genomic_DNA"/>
</dbReference>
<gene>
    <name evidence="4" type="ORF">CLODIP_2_CD01089</name>
</gene>
<comment type="similarity">
    <text evidence="2">Belongs to the short-chain dehydrogenases/reductases (SDR) family.</text>
</comment>
<protein>
    <recommendedName>
        <fullName evidence="6">D-beta-hydroxybutyrate dehydrogenase, mitochondrial</fullName>
    </recommendedName>
</protein>
<dbReference type="InterPro" id="IPR020904">
    <property type="entry name" value="Sc_DH/Rdtase_CS"/>
</dbReference>
<evidence type="ECO:0000256" key="3">
    <source>
        <dbReference type="SAM" id="Phobius"/>
    </source>
</evidence>
<dbReference type="InterPro" id="IPR036291">
    <property type="entry name" value="NAD(P)-bd_dom_sf"/>
</dbReference>
<evidence type="ECO:0000256" key="2">
    <source>
        <dbReference type="RuleBase" id="RU000363"/>
    </source>
</evidence>
<dbReference type="AlphaFoldDB" id="A0A8S1DUY7"/>
<accession>A0A8S1DUY7</accession>
<dbReference type="GO" id="GO:0008202">
    <property type="term" value="P:steroid metabolic process"/>
    <property type="evidence" value="ECO:0007669"/>
    <property type="project" value="TreeGrafter"/>
</dbReference>
<organism evidence="4 5">
    <name type="scientific">Cloeon dipterum</name>
    <dbReference type="NCBI Taxonomy" id="197152"/>
    <lineage>
        <taxon>Eukaryota</taxon>
        <taxon>Metazoa</taxon>
        <taxon>Ecdysozoa</taxon>
        <taxon>Arthropoda</taxon>
        <taxon>Hexapoda</taxon>
        <taxon>Insecta</taxon>
        <taxon>Pterygota</taxon>
        <taxon>Palaeoptera</taxon>
        <taxon>Ephemeroptera</taxon>
        <taxon>Pisciforma</taxon>
        <taxon>Baetidae</taxon>
        <taxon>Cloeon</taxon>
    </lineage>
</organism>
<keyword evidence="5" id="KW-1185">Reference proteome</keyword>
<dbReference type="OrthoDB" id="2102561at2759"/>
<dbReference type="PANTHER" id="PTHR43313">
    <property type="entry name" value="SHORT-CHAIN DEHYDROGENASE/REDUCTASE FAMILY 9C"/>
    <property type="match status" value="1"/>
</dbReference>
<feature type="transmembrane region" description="Helical" evidence="3">
    <location>
        <begin position="44"/>
        <end position="63"/>
    </location>
</feature>
<evidence type="ECO:0000313" key="4">
    <source>
        <dbReference type="EMBL" id="CAB3384705.1"/>
    </source>
</evidence>
<reference evidence="4 5" key="1">
    <citation type="submission" date="2020-04" db="EMBL/GenBank/DDBJ databases">
        <authorList>
            <person name="Alioto T."/>
            <person name="Alioto T."/>
            <person name="Gomez Garrido J."/>
        </authorList>
    </citation>
    <scope>NUCLEOTIDE SEQUENCE [LARGE SCALE GENOMIC DNA]</scope>
</reference>
<dbReference type="SUPFAM" id="SSF51735">
    <property type="entry name" value="NAD(P)-binding Rossmann-fold domains"/>
    <property type="match status" value="1"/>
</dbReference>
<evidence type="ECO:0008006" key="6">
    <source>
        <dbReference type="Google" id="ProtNLM"/>
    </source>
</evidence>
<keyword evidence="3" id="KW-1133">Transmembrane helix</keyword>
<dbReference type="InterPro" id="IPR002347">
    <property type="entry name" value="SDR_fam"/>
</dbReference>
<dbReference type="Proteomes" id="UP000494165">
    <property type="component" value="Unassembled WGS sequence"/>
</dbReference>
<sequence length="356" mass="39496">MDRLDKSIDGLHRASIWGLQAGVAAYVLTAVTGFLRITSICPCLAFLLFFIIGSAIAAFIATLEIKPEGKAVLVTGCDSGFGYHLALRLEKLGFVIFAACLDKNGDGAKMLKKEGGDKMIPVQMNVTSDEQIASTLDEVTEELAKRGINGLWGLVNNAGLSTFGHIEWISVDDSRKVMEVNTWGVVKATKAFLPLIRRASGRVVNVTSALGRFSSLGRSSYGMTKHAIEAFSDVLRFEIRRFGVHVSIVEPGNFIAATSLYSMDAVKSHSSRMWNAMSDELKNAYGEDYYNQVFQNMVNYTTKGPTDLEPALLCLTQPLMQTFPAPRYQPMELDWKIRCLVQTHLPEWIYERIYIN</sequence>
<dbReference type="PRINTS" id="PR00080">
    <property type="entry name" value="SDRFAMILY"/>
</dbReference>
<evidence type="ECO:0000313" key="5">
    <source>
        <dbReference type="Proteomes" id="UP000494165"/>
    </source>
</evidence>
<name>A0A8S1DUY7_9INSE</name>